<accession>A0ABV5YEN3</accession>
<proteinExistence type="predicted"/>
<evidence type="ECO:0000313" key="1">
    <source>
        <dbReference type="EMBL" id="MFB9833011.1"/>
    </source>
</evidence>
<protein>
    <submittedName>
        <fullName evidence="1">Uncharacterized protein</fullName>
    </submittedName>
</protein>
<dbReference type="RefSeq" id="WP_378199810.1">
    <property type="nucleotide sequence ID" value="NZ_JBHLZP010000070.1"/>
</dbReference>
<name>A0ABV5YEN3_9ACTN</name>
<organism evidence="1 2">
    <name type="scientific">Actinoallomurus acaciae</name>
    <dbReference type="NCBI Taxonomy" id="502577"/>
    <lineage>
        <taxon>Bacteria</taxon>
        <taxon>Bacillati</taxon>
        <taxon>Actinomycetota</taxon>
        <taxon>Actinomycetes</taxon>
        <taxon>Streptosporangiales</taxon>
        <taxon>Thermomonosporaceae</taxon>
        <taxon>Actinoallomurus</taxon>
    </lineage>
</organism>
<reference evidence="1 2" key="1">
    <citation type="submission" date="2024-09" db="EMBL/GenBank/DDBJ databases">
        <authorList>
            <person name="Sun Q."/>
            <person name="Mori K."/>
        </authorList>
    </citation>
    <scope>NUCLEOTIDE SEQUENCE [LARGE SCALE GENOMIC DNA]</scope>
    <source>
        <strain evidence="1 2">TBRC 0563</strain>
    </source>
</reference>
<dbReference type="Proteomes" id="UP001589627">
    <property type="component" value="Unassembled WGS sequence"/>
</dbReference>
<sequence>MFQGVRRHLSNGAEGFARGLSDLTTADLATVLDVPQVDHSEWHNTCLRITEIPSPGPGAPAEFENDQRLLDLAEVVSVPDVFSIEELAAADRVAKTDTRIRLALDVKDAGLTQAPAAVGEQALRRLFKLHGEGAGELSSGHEQEPIDLLRRHLTEVPRDRSAGDRAVSRQLAELLAPETIENGAAVQAQPAHLRRRISNGVSAREHTALRDEAELRREVDAGTFQAAERLVALFNAVDRLRAYGLAADGTPYTPPEA</sequence>
<comment type="caution">
    <text evidence="1">The sequence shown here is derived from an EMBL/GenBank/DDBJ whole genome shotgun (WGS) entry which is preliminary data.</text>
</comment>
<dbReference type="EMBL" id="JBHLZP010000070">
    <property type="protein sequence ID" value="MFB9833011.1"/>
    <property type="molecule type" value="Genomic_DNA"/>
</dbReference>
<evidence type="ECO:0000313" key="2">
    <source>
        <dbReference type="Proteomes" id="UP001589627"/>
    </source>
</evidence>
<gene>
    <name evidence="1" type="ORF">ACFFNX_12520</name>
</gene>
<keyword evidence="2" id="KW-1185">Reference proteome</keyword>